<dbReference type="SUPFAM" id="SSF47413">
    <property type="entry name" value="lambda repressor-like DNA-binding domains"/>
    <property type="match status" value="1"/>
</dbReference>
<feature type="domain" description="HTH cro/C1-type" evidence="2">
    <location>
        <begin position="8"/>
        <end position="62"/>
    </location>
</feature>
<gene>
    <name evidence="3" type="ORF">BD94_1091</name>
</gene>
<dbReference type="InterPro" id="IPR010982">
    <property type="entry name" value="Lambda_DNA-bd_dom_sf"/>
</dbReference>
<protein>
    <recommendedName>
        <fullName evidence="2">HTH cro/C1-type domain-containing protein</fullName>
    </recommendedName>
</protein>
<evidence type="ECO:0000313" key="3">
    <source>
        <dbReference type="EMBL" id="AIL44866.1"/>
    </source>
</evidence>
<dbReference type="EMBL" id="CP007547">
    <property type="protein sequence ID" value="AIL44866.1"/>
    <property type="molecule type" value="Genomic_DNA"/>
</dbReference>
<evidence type="ECO:0000259" key="2">
    <source>
        <dbReference type="PROSITE" id="PS50943"/>
    </source>
</evidence>
<dbReference type="PANTHER" id="PTHR46558">
    <property type="entry name" value="TRACRIPTIONAL REGULATORY PROTEIN-RELATED-RELATED"/>
    <property type="match status" value="1"/>
</dbReference>
<evidence type="ECO:0000256" key="1">
    <source>
        <dbReference type="ARBA" id="ARBA00023125"/>
    </source>
</evidence>
<keyword evidence="1" id="KW-0238">DNA-binding</keyword>
<reference evidence="3" key="2">
    <citation type="journal article" date="2015" name="Genome Biol. Evol.">
        <title>Complete Genome Sequence and Transcriptomic Analysis of the Novel Pathogen Elizabethkingia anophelis in Response to Oxidative Stress.</title>
        <authorList>
            <person name="Li Y."/>
            <person name="Liu Y."/>
            <person name="Chew S.C."/>
            <person name="Tay M."/>
            <person name="Salido M.M."/>
            <person name="Teo J."/>
            <person name="Lauro F.M."/>
            <person name="Givskov M."/>
            <person name="Yang L."/>
        </authorList>
    </citation>
    <scope>NUCLEOTIDE SEQUENCE</scope>
    <source>
        <strain evidence="3">NUHP1</strain>
    </source>
</reference>
<dbReference type="SMART" id="SM00530">
    <property type="entry name" value="HTH_XRE"/>
    <property type="match status" value="1"/>
</dbReference>
<dbReference type="GO" id="GO:0003677">
    <property type="term" value="F:DNA binding"/>
    <property type="evidence" value="ECO:0007669"/>
    <property type="project" value="UniProtKB-KW"/>
</dbReference>
<proteinExistence type="predicted"/>
<dbReference type="CDD" id="cd00093">
    <property type="entry name" value="HTH_XRE"/>
    <property type="match status" value="1"/>
</dbReference>
<dbReference type="GeneID" id="56686030"/>
<dbReference type="RefSeq" id="WP_009091985.1">
    <property type="nucleotide sequence ID" value="NZ_CP007547.1"/>
</dbReference>
<sequence>MKECGNSIRQIRRNKDLTQEYMALELGISQKAYSDLENCKVKMNMTTLLKVADILEISPSEICSLSGNCTNDMQQKHESLLDYLKQNNIQVPDEYL</sequence>
<name>A0A077EBD0_9FLAO</name>
<dbReference type="Proteomes" id="UP000028933">
    <property type="component" value="Chromosome"/>
</dbReference>
<reference evidence="3" key="1">
    <citation type="journal article" date="2013" name="Lancet">
        <title>First case of E anophelis outbreak in an intensive-care unit.</title>
        <authorList>
            <person name="Teo J."/>
            <person name="Tan S.Y."/>
            <person name="Tay M."/>
            <person name="Ding Y."/>
            <person name="Kjelleberg S."/>
            <person name="Givskov M."/>
            <person name="Lin R.T."/>
            <person name="Yang L."/>
        </authorList>
    </citation>
    <scope>NUCLEOTIDE SEQUENCE [LARGE SCALE GENOMIC DNA]</scope>
    <source>
        <strain evidence="3">NUHP1</strain>
    </source>
</reference>
<evidence type="ECO:0000313" key="4">
    <source>
        <dbReference type="Proteomes" id="UP000028933"/>
    </source>
</evidence>
<dbReference type="Gene3D" id="1.10.260.40">
    <property type="entry name" value="lambda repressor-like DNA-binding domains"/>
    <property type="match status" value="1"/>
</dbReference>
<dbReference type="STRING" id="1338011.BD94_1091"/>
<accession>A0A077EBD0</accession>
<dbReference type="HOGENOM" id="CLU_066192_62_0_10"/>
<dbReference type="InterPro" id="IPR001387">
    <property type="entry name" value="Cro/C1-type_HTH"/>
</dbReference>
<dbReference type="PANTHER" id="PTHR46558:SF11">
    <property type="entry name" value="HTH-TYPE TRANSCRIPTIONAL REGULATOR XRE"/>
    <property type="match status" value="1"/>
</dbReference>
<dbReference type="AlphaFoldDB" id="A0A077EBD0"/>
<dbReference type="Pfam" id="PF01381">
    <property type="entry name" value="HTH_3"/>
    <property type="match status" value="1"/>
</dbReference>
<dbReference type="KEGG" id="eao:BD94_1091"/>
<dbReference type="PROSITE" id="PS50943">
    <property type="entry name" value="HTH_CROC1"/>
    <property type="match status" value="1"/>
</dbReference>
<dbReference type="eggNOG" id="ENOG50336B3">
    <property type="taxonomic scope" value="Bacteria"/>
</dbReference>
<organism evidence="3 4">
    <name type="scientific">Elizabethkingia anophelis NUHP1</name>
    <dbReference type="NCBI Taxonomy" id="1338011"/>
    <lineage>
        <taxon>Bacteria</taxon>
        <taxon>Pseudomonadati</taxon>
        <taxon>Bacteroidota</taxon>
        <taxon>Flavobacteriia</taxon>
        <taxon>Flavobacteriales</taxon>
        <taxon>Weeksellaceae</taxon>
        <taxon>Elizabethkingia</taxon>
    </lineage>
</organism>